<evidence type="ECO:0000313" key="4">
    <source>
        <dbReference type="Proteomes" id="UP000824211"/>
    </source>
</evidence>
<dbReference type="Proteomes" id="UP000824211">
    <property type="component" value="Unassembled WGS sequence"/>
</dbReference>
<proteinExistence type="predicted"/>
<feature type="region of interest" description="Disordered" evidence="1">
    <location>
        <begin position="25"/>
        <end position="58"/>
    </location>
</feature>
<evidence type="ECO:0000313" key="3">
    <source>
        <dbReference type="EMBL" id="HJB58630.1"/>
    </source>
</evidence>
<feature type="chain" id="PRO_5039062774" description="Lipoprotein" evidence="2">
    <location>
        <begin position="22"/>
        <end position="205"/>
    </location>
</feature>
<accession>A0A9D2MD49</accession>
<dbReference type="AlphaFoldDB" id="A0A9D2MD49"/>
<keyword evidence="2" id="KW-0732">Signal</keyword>
<evidence type="ECO:0000256" key="2">
    <source>
        <dbReference type="SAM" id="SignalP"/>
    </source>
</evidence>
<feature type="signal peptide" evidence="2">
    <location>
        <begin position="1"/>
        <end position="21"/>
    </location>
</feature>
<protein>
    <recommendedName>
        <fullName evidence="5">Lipoprotein</fullName>
    </recommendedName>
</protein>
<reference evidence="3" key="2">
    <citation type="submission" date="2021-04" db="EMBL/GenBank/DDBJ databases">
        <authorList>
            <person name="Gilroy R."/>
        </authorList>
    </citation>
    <scope>NUCLEOTIDE SEQUENCE</scope>
    <source>
        <strain evidence="3">ChiHjej9B8-13557</strain>
    </source>
</reference>
<evidence type="ECO:0008006" key="5">
    <source>
        <dbReference type="Google" id="ProtNLM"/>
    </source>
</evidence>
<feature type="compositionally biased region" description="Low complexity" evidence="1">
    <location>
        <begin position="29"/>
        <end position="48"/>
    </location>
</feature>
<sequence length="205" mass="20632">MRAYGWKGAALAALTAAALLAGCGRMDDSSSSGSSSMSSSAGSASSGAGSVGGAGSAGAEDWKAGLALIADAEPAGDKGGEVSTIAAAVLLDGEGRIRRVVLDELEAAVAPAEDGSLTLPEDLRSKRQKGDEDYPLDKVSSIGKGWAEQADALAGHLVGMTADEVARLATDEEGYAADPDLLAGCTIKVDRYRDAVAEACRQADR</sequence>
<dbReference type="EMBL" id="DWXX01000051">
    <property type="protein sequence ID" value="HJB58630.1"/>
    <property type="molecule type" value="Genomic_DNA"/>
</dbReference>
<comment type="caution">
    <text evidence="3">The sequence shown here is derived from an EMBL/GenBank/DDBJ whole genome shotgun (WGS) entry which is preliminary data.</text>
</comment>
<dbReference type="PROSITE" id="PS51257">
    <property type="entry name" value="PROKAR_LIPOPROTEIN"/>
    <property type="match status" value="1"/>
</dbReference>
<evidence type="ECO:0000256" key="1">
    <source>
        <dbReference type="SAM" id="MobiDB-lite"/>
    </source>
</evidence>
<dbReference type="Gene3D" id="3.90.1010.20">
    <property type="match status" value="1"/>
</dbReference>
<organism evidence="3 4">
    <name type="scientific">Candidatus Faecalibacterium faecipullorum</name>
    <dbReference type="NCBI Taxonomy" id="2838578"/>
    <lineage>
        <taxon>Bacteria</taxon>
        <taxon>Bacillati</taxon>
        <taxon>Bacillota</taxon>
        <taxon>Clostridia</taxon>
        <taxon>Eubacteriales</taxon>
        <taxon>Oscillospiraceae</taxon>
        <taxon>Faecalibacterium</taxon>
    </lineage>
</organism>
<reference evidence="3" key="1">
    <citation type="journal article" date="2021" name="PeerJ">
        <title>Extensive microbial diversity within the chicken gut microbiome revealed by metagenomics and culture.</title>
        <authorList>
            <person name="Gilroy R."/>
            <person name="Ravi A."/>
            <person name="Getino M."/>
            <person name="Pursley I."/>
            <person name="Horton D.L."/>
            <person name="Alikhan N.F."/>
            <person name="Baker D."/>
            <person name="Gharbi K."/>
            <person name="Hall N."/>
            <person name="Watson M."/>
            <person name="Adriaenssens E.M."/>
            <person name="Foster-Nyarko E."/>
            <person name="Jarju S."/>
            <person name="Secka A."/>
            <person name="Antonio M."/>
            <person name="Oren A."/>
            <person name="Chaudhuri R.R."/>
            <person name="La Ragione R."/>
            <person name="Hildebrand F."/>
            <person name="Pallen M.J."/>
        </authorList>
    </citation>
    <scope>NUCLEOTIDE SEQUENCE</scope>
    <source>
        <strain evidence="3">ChiHjej9B8-13557</strain>
    </source>
</reference>
<gene>
    <name evidence="3" type="ORF">H9771_03040</name>
</gene>
<name>A0A9D2MD49_9FIRM</name>